<reference evidence="2" key="1">
    <citation type="journal article" date="2020" name="bioRxiv">
        <title>Comparative genomics of Chlamydomonas.</title>
        <authorList>
            <person name="Craig R.J."/>
            <person name="Hasan A.R."/>
            <person name="Ness R.W."/>
            <person name="Keightley P.D."/>
        </authorList>
    </citation>
    <scope>NUCLEOTIDE SEQUENCE</scope>
    <source>
        <strain evidence="2">SAG 7.73</strain>
    </source>
</reference>
<keyword evidence="3" id="KW-1185">Reference proteome</keyword>
<gene>
    <name evidence="2" type="ORF">HXX76_015386</name>
</gene>
<feature type="region of interest" description="Disordered" evidence="1">
    <location>
        <begin position="375"/>
        <end position="413"/>
    </location>
</feature>
<name>A0A835S9T6_CHLIN</name>
<protein>
    <submittedName>
        <fullName evidence="2">Uncharacterized protein</fullName>
    </submittedName>
</protein>
<dbReference type="EMBL" id="JAEHOC010000081">
    <property type="protein sequence ID" value="KAG2423338.1"/>
    <property type="molecule type" value="Genomic_DNA"/>
</dbReference>
<accession>A0A835S9T6</accession>
<dbReference type="AlphaFoldDB" id="A0A835S9T6"/>
<dbReference type="Proteomes" id="UP000650467">
    <property type="component" value="Unassembled WGS sequence"/>
</dbReference>
<feature type="region of interest" description="Disordered" evidence="1">
    <location>
        <begin position="254"/>
        <end position="292"/>
    </location>
</feature>
<evidence type="ECO:0000313" key="2">
    <source>
        <dbReference type="EMBL" id="KAG2423338.1"/>
    </source>
</evidence>
<proteinExistence type="predicted"/>
<feature type="compositionally biased region" description="Low complexity" evidence="1">
    <location>
        <begin position="268"/>
        <end position="285"/>
    </location>
</feature>
<evidence type="ECO:0000313" key="3">
    <source>
        <dbReference type="Proteomes" id="UP000650467"/>
    </source>
</evidence>
<feature type="region of interest" description="Disordered" evidence="1">
    <location>
        <begin position="189"/>
        <end position="210"/>
    </location>
</feature>
<feature type="region of interest" description="Disordered" evidence="1">
    <location>
        <begin position="321"/>
        <end position="345"/>
    </location>
</feature>
<sequence>MAGDTAGDFEGLALLEMQQASDCAHAPSIEDILRRAEEPSAAEQLPDLMGTDGDLMLTSHPELWMEGRGGGGGGVEVLAAAATAAAAGRGGACAGEMAARFDQLLVVGSRRRTAAAAPAASAGATAVSHDAEVADAAASVDCISGPAALLQLQPSAAAVPGTNGGGMWDSRHNPAAAASATEAAFCFPRHQQPSQTARPPAQQQHPASMPQQLLPEATSAAGWPAGGWAAASAEGNADFIDSCWGSEGVPPPLLPAGSASSRPQLAAPGCPISLSPSPSSLPASAAGGGGSGRGLLPPRVDCAIGAPAAAATAPAAMAPGGGGAGAGGPLPSSSHKPPPRCTASSANAVSGAAAAAAAPAAAAVAGSLLASLKPSAERAKGEPTGVGASGTFELGPGGELPPEYGLLQKWRPL</sequence>
<feature type="compositionally biased region" description="Polar residues" evidence="1">
    <location>
        <begin position="191"/>
        <end position="210"/>
    </location>
</feature>
<evidence type="ECO:0000256" key="1">
    <source>
        <dbReference type="SAM" id="MobiDB-lite"/>
    </source>
</evidence>
<comment type="caution">
    <text evidence="2">The sequence shown here is derived from an EMBL/GenBank/DDBJ whole genome shotgun (WGS) entry which is preliminary data.</text>
</comment>
<organism evidence="2 3">
    <name type="scientific">Chlamydomonas incerta</name>
    <dbReference type="NCBI Taxonomy" id="51695"/>
    <lineage>
        <taxon>Eukaryota</taxon>
        <taxon>Viridiplantae</taxon>
        <taxon>Chlorophyta</taxon>
        <taxon>core chlorophytes</taxon>
        <taxon>Chlorophyceae</taxon>
        <taxon>CS clade</taxon>
        <taxon>Chlamydomonadales</taxon>
        <taxon>Chlamydomonadaceae</taxon>
        <taxon>Chlamydomonas</taxon>
    </lineage>
</organism>